<name>A0A645FJ50_9ZZZZ</name>
<dbReference type="AlphaFoldDB" id="A0A645FJ50"/>
<proteinExistence type="predicted"/>
<protein>
    <submittedName>
        <fullName evidence="1">Uncharacterized protein</fullName>
    </submittedName>
</protein>
<accession>A0A645FJ50</accession>
<reference evidence="1" key="1">
    <citation type="submission" date="2019-08" db="EMBL/GenBank/DDBJ databases">
        <authorList>
            <person name="Kucharzyk K."/>
            <person name="Murdoch R.W."/>
            <person name="Higgins S."/>
            <person name="Loffler F."/>
        </authorList>
    </citation>
    <scope>NUCLEOTIDE SEQUENCE</scope>
</reference>
<dbReference type="EMBL" id="VSSQ01061055">
    <property type="protein sequence ID" value="MPN14428.1"/>
    <property type="molecule type" value="Genomic_DNA"/>
</dbReference>
<gene>
    <name evidence="1" type="ORF">SDC9_161755</name>
</gene>
<comment type="caution">
    <text evidence="1">The sequence shown here is derived from an EMBL/GenBank/DDBJ whole genome shotgun (WGS) entry which is preliminary data.</text>
</comment>
<evidence type="ECO:0000313" key="1">
    <source>
        <dbReference type="EMBL" id="MPN14428.1"/>
    </source>
</evidence>
<organism evidence="1">
    <name type="scientific">bioreactor metagenome</name>
    <dbReference type="NCBI Taxonomy" id="1076179"/>
    <lineage>
        <taxon>unclassified sequences</taxon>
        <taxon>metagenomes</taxon>
        <taxon>ecological metagenomes</taxon>
    </lineage>
</organism>
<sequence>MVEATDTLPQGETPTPYATDPNAEFAFAPKSDPVAMANTVFHTDGTCNWQGVAGQVVDIQGRPVLGLMIHLSGYYNGKRIDQTTLSGGAQEWYGKSGYEFVLSTETPIDSTAQLSVQLTDTAYVAISDKIVFNTYSDCSKNLILINFQQVK</sequence>